<accession>A0A0F9LSF8</accession>
<protein>
    <recommendedName>
        <fullName evidence="3">HD domain-containing protein</fullName>
    </recommendedName>
</protein>
<gene>
    <name evidence="2" type="ORF">LCGC14_1161140</name>
</gene>
<keyword evidence="1" id="KW-1133">Transmembrane helix</keyword>
<feature type="transmembrane region" description="Helical" evidence="1">
    <location>
        <begin position="108"/>
        <end position="129"/>
    </location>
</feature>
<feature type="transmembrane region" description="Helical" evidence="1">
    <location>
        <begin position="7"/>
        <end position="29"/>
    </location>
</feature>
<dbReference type="AlphaFoldDB" id="A0A0F9LSF8"/>
<evidence type="ECO:0000256" key="1">
    <source>
        <dbReference type="SAM" id="Phobius"/>
    </source>
</evidence>
<reference evidence="2" key="1">
    <citation type="journal article" date="2015" name="Nature">
        <title>Complex archaea that bridge the gap between prokaryotes and eukaryotes.</title>
        <authorList>
            <person name="Spang A."/>
            <person name="Saw J.H."/>
            <person name="Jorgensen S.L."/>
            <person name="Zaremba-Niedzwiedzka K."/>
            <person name="Martijn J."/>
            <person name="Lind A.E."/>
            <person name="van Eijk R."/>
            <person name="Schleper C."/>
            <person name="Guy L."/>
            <person name="Ettema T.J."/>
        </authorList>
    </citation>
    <scope>NUCLEOTIDE SEQUENCE</scope>
</reference>
<sequence length="163" mass="19131">MKIGTKSLLFGVHQFMLHPALVLLAWLIYYKCFPRLFQLCAIVTHDWGYWGCSNMDGNEGSNHPLRAGKMWRYSKFGRKVMWEIYGHSGSFASVNNFPLSKLFKADKLSMIFLSCFVYLILSSLSGEIIEFMKISGYKKFRTQDKIHWFYGTIHKIMERVYNE</sequence>
<evidence type="ECO:0000313" key="2">
    <source>
        <dbReference type="EMBL" id="KKM98124.1"/>
    </source>
</evidence>
<dbReference type="EMBL" id="LAZR01005663">
    <property type="protein sequence ID" value="KKM98124.1"/>
    <property type="molecule type" value="Genomic_DNA"/>
</dbReference>
<name>A0A0F9LSF8_9ZZZZ</name>
<evidence type="ECO:0008006" key="3">
    <source>
        <dbReference type="Google" id="ProtNLM"/>
    </source>
</evidence>
<proteinExistence type="predicted"/>
<organism evidence="2">
    <name type="scientific">marine sediment metagenome</name>
    <dbReference type="NCBI Taxonomy" id="412755"/>
    <lineage>
        <taxon>unclassified sequences</taxon>
        <taxon>metagenomes</taxon>
        <taxon>ecological metagenomes</taxon>
    </lineage>
</organism>
<keyword evidence="1" id="KW-0812">Transmembrane</keyword>
<comment type="caution">
    <text evidence="2">The sequence shown here is derived from an EMBL/GenBank/DDBJ whole genome shotgun (WGS) entry which is preliminary data.</text>
</comment>
<keyword evidence="1" id="KW-0472">Membrane</keyword>